<proteinExistence type="inferred from homology"/>
<dbReference type="InterPro" id="IPR014921">
    <property type="entry name" value="EsaB"/>
</dbReference>
<organism evidence="3 4">
    <name type="scientific">Ureibacillus massiliensis 4400831 = CIP 108448 = CCUG 49529</name>
    <dbReference type="NCBI Taxonomy" id="1211035"/>
    <lineage>
        <taxon>Bacteria</taxon>
        <taxon>Bacillati</taxon>
        <taxon>Bacillota</taxon>
        <taxon>Bacilli</taxon>
        <taxon>Bacillales</taxon>
        <taxon>Caryophanaceae</taxon>
        <taxon>Ureibacillus</taxon>
    </lineage>
</organism>
<dbReference type="Proteomes" id="UP000030595">
    <property type="component" value="Unassembled WGS sequence"/>
</dbReference>
<dbReference type="eggNOG" id="COG5417">
    <property type="taxonomic scope" value="Bacteria"/>
</dbReference>
<dbReference type="Pfam" id="PF08817">
    <property type="entry name" value="YukD"/>
    <property type="match status" value="1"/>
</dbReference>
<dbReference type="AlphaFoldDB" id="A0A0A3J577"/>
<dbReference type="PIRSF" id="PIRSF037793">
    <property type="entry name" value="DUF_ubiquitin-like_YukD"/>
    <property type="match status" value="1"/>
</dbReference>
<name>A0A0A3J577_9BACL</name>
<dbReference type="EMBL" id="JPVQ01000013">
    <property type="protein sequence ID" value="KGR90855.1"/>
    <property type="molecule type" value="Genomic_DNA"/>
</dbReference>
<reference evidence="3 4" key="1">
    <citation type="submission" date="2014-02" db="EMBL/GenBank/DDBJ databases">
        <title>Draft genome sequence of Lysinibacillus massiliensis CCUG 49529.</title>
        <authorList>
            <person name="Zhang F."/>
            <person name="Wang G."/>
            <person name="Zhang L."/>
        </authorList>
    </citation>
    <scope>NUCLEOTIDE SEQUENCE [LARGE SCALE GENOMIC DNA]</scope>
    <source>
        <strain evidence="3 4">CCUG 49529</strain>
    </source>
</reference>
<evidence type="ECO:0000313" key="3">
    <source>
        <dbReference type="EMBL" id="KGR90855.1"/>
    </source>
</evidence>
<evidence type="ECO:0000256" key="2">
    <source>
        <dbReference type="PIRNR" id="PIRNR037793"/>
    </source>
</evidence>
<protein>
    <submittedName>
        <fullName evidence="3">Ubiquitin</fullName>
    </submittedName>
</protein>
<keyword evidence="4" id="KW-1185">Reference proteome</keyword>
<accession>A0A0A3J577</accession>
<evidence type="ECO:0000256" key="1">
    <source>
        <dbReference type="ARBA" id="ARBA00011007"/>
    </source>
</evidence>
<evidence type="ECO:0000313" key="4">
    <source>
        <dbReference type="Proteomes" id="UP000030595"/>
    </source>
</evidence>
<gene>
    <name evidence="3" type="ORF">CD30_09080</name>
</gene>
<dbReference type="SUPFAM" id="SSF54236">
    <property type="entry name" value="Ubiquitin-like"/>
    <property type="match status" value="1"/>
</dbReference>
<dbReference type="RefSeq" id="WP_036175443.1">
    <property type="nucleotide sequence ID" value="NZ_AVCZ01000013.1"/>
</dbReference>
<dbReference type="InterPro" id="IPR024962">
    <property type="entry name" value="YukD-like"/>
</dbReference>
<comment type="caution">
    <text evidence="3">The sequence shown here is derived from an EMBL/GenBank/DDBJ whole genome shotgun (WGS) entry which is preliminary data.</text>
</comment>
<dbReference type="OrthoDB" id="2437963at2"/>
<sequence length="79" mass="9080">MYIEISIDLKHYNGDCFDLRLSDYYTVKELIDIVWQAKSISYPPKEGFWVRVPNKQKVLSGNEQLAGSGITTGDRLEIL</sequence>
<comment type="similarity">
    <text evidence="1 2">Belongs to the EsaB family.</text>
</comment>
<dbReference type="InterPro" id="IPR029071">
    <property type="entry name" value="Ubiquitin-like_domsf"/>
</dbReference>
<dbReference type="Gene3D" id="3.10.20.90">
    <property type="entry name" value="Phosphatidylinositol 3-kinase Catalytic Subunit, Chain A, domain 1"/>
    <property type="match status" value="1"/>
</dbReference>